<organism evidence="1 2">
    <name type="scientific">Cytophaga hutchinsonii (strain ATCC 33406 / DSM 1761 / CIP 103989 / NBRC 15051 / NCIMB 9469 / D465)</name>
    <dbReference type="NCBI Taxonomy" id="269798"/>
    <lineage>
        <taxon>Bacteria</taxon>
        <taxon>Pseudomonadati</taxon>
        <taxon>Bacteroidota</taxon>
        <taxon>Cytophagia</taxon>
        <taxon>Cytophagales</taxon>
        <taxon>Cytophagaceae</taxon>
        <taxon>Cytophaga</taxon>
    </lineage>
</organism>
<accession>A0A6N4SUU4</accession>
<keyword evidence="2" id="KW-1185">Reference proteome</keyword>
<dbReference type="OrthoDB" id="982075at2"/>
<protein>
    <submittedName>
        <fullName evidence="1">Uncharacterized protein</fullName>
    </submittedName>
</protein>
<evidence type="ECO:0000313" key="1">
    <source>
        <dbReference type="EMBL" id="ABG60299.1"/>
    </source>
</evidence>
<proteinExistence type="predicted"/>
<dbReference type="AlphaFoldDB" id="A0A6N4SUU4"/>
<sequence length="99" mass="11478">MEKTQQEVTLIEKEDLHSILFSNKDVIDDPVKRRLRQIYLERAERLGNAYHGKVKMTFITEEGKLMMVNTTIWSADQQYITLKGGIHIPTVAIVEVEFS</sequence>
<gene>
    <name evidence="1" type="ordered locus">CHU_3058</name>
</gene>
<dbReference type="KEGG" id="chu:CHU_3058"/>
<dbReference type="RefSeq" id="WP_011586408.1">
    <property type="nucleotide sequence ID" value="NC_008255.1"/>
</dbReference>
<dbReference type="EMBL" id="CP000383">
    <property type="protein sequence ID" value="ABG60299.1"/>
    <property type="molecule type" value="Genomic_DNA"/>
</dbReference>
<name>A0A6N4SUU4_CYTH3</name>
<dbReference type="Proteomes" id="UP000001822">
    <property type="component" value="Chromosome"/>
</dbReference>
<reference evidence="1 2" key="1">
    <citation type="journal article" date="2007" name="Appl. Environ. Microbiol.">
        <title>Genome sequence of the cellulolytic gliding bacterium Cytophaga hutchinsonii.</title>
        <authorList>
            <person name="Xie G."/>
            <person name="Bruce D.C."/>
            <person name="Challacombe J.F."/>
            <person name="Chertkov O."/>
            <person name="Detter J.C."/>
            <person name="Gilna P."/>
            <person name="Han C.S."/>
            <person name="Lucas S."/>
            <person name="Misra M."/>
            <person name="Myers G.L."/>
            <person name="Richardson P."/>
            <person name="Tapia R."/>
            <person name="Thayer N."/>
            <person name="Thompson L.S."/>
            <person name="Brettin T.S."/>
            <person name="Henrissat B."/>
            <person name="Wilson D.B."/>
            <person name="McBride M.J."/>
        </authorList>
    </citation>
    <scope>NUCLEOTIDE SEQUENCE [LARGE SCALE GENOMIC DNA]</scope>
    <source>
        <strain evidence="2">ATCC 33406 / DSM 1761 / CIP 103989 / NBRC 15051 / NCIMB 9469 / D465</strain>
    </source>
</reference>
<evidence type="ECO:0000313" key="2">
    <source>
        <dbReference type="Proteomes" id="UP000001822"/>
    </source>
</evidence>